<evidence type="ECO:0000256" key="6">
    <source>
        <dbReference type="ARBA" id="ARBA00022970"/>
    </source>
</evidence>
<dbReference type="Pfam" id="PF00528">
    <property type="entry name" value="BPD_transp_1"/>
    <property type="match status" value="1"/>
</dbReference>
<gene>
    <name evidence="11" type="ORF">HZI73_18405</name>
</gene>
<dbReference type="InterPro" id="IPR000515">
    <property type="entry name" value="MetI-like"/>
</dbReference>
<keyword evidence="12" id="KW-1185">Reference proteome</keyword>
<keyword evidence="6" id="KW-0029">Amino-acid transport</keyword>
<evidence type="ECO:0000256" key="2">
    <source>
        <dbReference type="ARBA" id="ARBA00010072"/>
    </source>
</evidence>
<dbReference type="PANTHER" id="PTHR30614">
    <property type="entry name" value="MEMBRANE COMPONENT OF AMINO ACID ABC TRANSPORTER"/>
    <property type="match status" value="1"/>
</dbReference>
<dbReference type="CDD" id="cd06261">
    <property type="entry name" value="TM_PBP2"/>
    <property type="match status" value="1"/>
</dbReference>
<dbReference type="Gene3D" id="1.10.3720.10">
    <property type="entry name" value="MetI-like"/>
    <property type="match status" value="1"/>
</dbReference>
<evidence type="ECO:0000259" key="10">
    <source>
        <dbReference type="PROSITE" id="PS50928"/>
    </source>
</evidence>
<dbReference type="KEGG" id="vpy:HZI73_18405"/>
<keyword evidence="7 9" id="KW-1133">Transmembrane helix</keyword>
<protein>
    <submittedName>
        <fullName evidence="11">Amino acid ABC transporter permease</fullName>
    </submittedName>
</protein>
<evidence type="ECO:0000313" key="12">
    <source>
        <dbReference type="Proteomes" id="UP000683246"/>
    </source>
</evidence>
<keyword evidence="5 9" id="KW-0812">Transmembrane</keyword>
<dbReference type="Proteomes" id="UP000683246">
    <property type="component" value="Chromosome"/>
</dbReference>
<comment type="similarity">
    <text evidence="2">Belongs to the binding-protein-dependent transport system permease family. HisMQ subfamily.</text>
</comment>
<reference evidence="11" key="1">
    <citation type="submission" date="2020-07" db="EMBL/GenBank/DDBJ databases">
        <title>Vallitalea pronyensis genome.</title>
        <authorList>
            <person name="Postec A."/>
        </authorList>
    </citation>
    <scope>NUCLEOTIDE SEQUENCE</scope>
    <source>
        <strain evidence="11">FatNI3</strain>
    </source>
</reference>
<evidence type="ECO:0000256" key="1">
    <source>
        <dbReference type="ARBA" id="ARBA00004651"/>
    </source>
</evidence>
<organism evidence="11 12">
    <name type="scientific">Vallitalea pronyensis</name>
    <dbReference type="NCBI Taxonomy" id="1348613"/>
    <lineage>
        <taxon>Bacteria</taxon>
        <taxon>Bacillati</taxon>
        <taxon>Bacillota</taxon>
        <taxon>Clostridia</taxon>
        <taxon>Lachnospirales</taxon>
        <taxon>Vallitaleaceae</taxon>
        <taxon>Vallitalea</taxon>
    </lineage>
</organism>
<evidence type="ECO:0000256" key="3">
    <source>
        <dbReference type="ARBA" id="ARBA00022448"/>
    </source>
</evidence>
<dbReference type="GO" id="GO:0043190">
    <property type="term" value="C:ATP-binding cassette (ABC) transporter complex"/>
    <property type="evidence" value="ECO:0007669"/>
    <property type="project" value="InterPro"/>
</dbReference>
<dbReference type="InterPro" id="IPR035906">
    <property type="entry name" value="MetI-like_sf"/>
</dbReference>
<dbReference type="PANTHER" id="PTHR30614:SF20">
    <property type="entry name" value="GLUTAMINE TRANSPORT SYSTEM PERMEASE PROTEIN GLNP"/>
    <property type="match status" value="1"/>
</dbReference>
<comment type="subcellular location">
    <subcellularLocation>
        <location evidence="1 9">Cell membrane</location>
        <topology evidence="1 9">Multi-pass membrane protein</topology>
    </subcellularLocation>
</comment>
<evidence type="ECO:0000256" key="4">
    <source>
        <dbReference type="ARBA" id="ARBA00022475"/>
    </source>
</evidence>
<evidence type="ECO:0000256" key="9">
    <source>
        <dbReference type="RuleBase" id="RU363032"/>
    </source>
</evidence>
<proteinExistence type="inferred from homology"/>
<dbReference type="FunFam" id="1.10.3720.10:FF:000033">
    <property type="entry name" value="Polar amino acid ABC transporter permease"/>
    <property type="match status" value="1"/>
</dbReference>
<dbReference type="GO" id="GO:0006865">
    <property type="term" value="P:amino acid transport"/>
    <property type="evidence" value="ECO:0007669"/>
    <property type="project" value="UniProtKB-KW"/>
</dbReference>
<dbReference type="PROSITE" id="PS50928">
    <property type="entry name" value="ABC_TM1"/>
    <property type="match status" value="1"/>
</dbReference>
<dbReference type="GO" id="GO:0022857">
    <property type="term" value="F:transmembrane transporter activity"/>
    <property type="evidence" value="ECO:0007669"/>
    <property type="project" value="InterPro"/>
</dbReference>
<feature type="transmembrane region" description="Helical" evidence="9">
    <location>
        <begin position="192"/>
        <end position="213"/>
    </location>
</feature>
<accession>A0A8J8MQN7</accession>
<dbReference type="InterPro" id="IPR043429">
    <property type="entry name" value="ArtM/GltK/GlnP/TcyL/YhdX-like"/>
</dbReference>
<keyword evidence="4" id="KW-1003">Cell membrane</keyword>
<keyword evidence="3 9" id="KW-0813">Transport</keyword>
<name>A0A8J8MQN7_9FIRM</name>
<evidence type="ECO:0000256" key="8">
    <source>
        <dbReference type="ARBA" id="ARBA00023136"/>
    </source>
</evidence>
<feature type="transmembrane region" description="Helical" evidence="9">
    <location>
        <begin position="72"/>
        <end position="90"/>
    </location>
</feature>
<feature type="transmembrane region" description="Helical" evidence="9">
    <location>
        <begin position="139"/>
        <end position="157"/>
    </location>
</feature>
<dbReference type="SUPFAM" id="SSF161098">
    <property type="entry name" value="MetI-like"/>
    <property type="match status" value="1"/>
</dbReference>
<keyword evidence="8 9" id="KW-0472">Membrane</keyword>
<feature type="transmembrane region" description="Helical" evidence="9">
    <location>
        <begin position="29"/>
        <end position="51"/>
    </location>
</feature>
<dbReference type="AlphaFoldDB" id="A0A8J8MQN7"/>
<evidence type="ECO:0000256" key="7">
    <source>
        <dbReference type="ARBA" id="ARBA00022989"/>
    </source>
</evidence>
<sequence length="227" mass="25013">MNFINLVFGPEDGAGSYYRYHYWIKGISFALQVTLFAAIIGIVLGIFIALLKLSNIKILKVITNIYVDIIRGTPVYVQLIIFHMVIFAQADIPRVAVGAIAFGINSAAYVSEIIRAGIQGLDKGQMEAARSLGMSYGKAMLYIIIPQAIKNILPTLVSEFIVLLKETSIVGIIGSFDIMKAANTIISQTGTAIQPLITTAIIYLLLTTTFTFFMRKLERRLRAGDTR</sequence>
<dbReference type="NCBIfam" id="TIGR01726">
    <property type="entry name" value="HEQRo_perm_3TM"/>
    <property type="match status" value="1"/>
</dbReference>
<dbReference type="EMBL" id="CP058649">
    <property type="protein sequence ID" value="QUI25791.1"/>
    <property type="molecule type" value="Genomic_DNA"/>
</dbReference>
<evidence type="ECO:0000313" key="11">
    <source>
        <dbReference type="EMBL" id="QUI25791.1"/>
    </source>
</evidence>
<feature type="transmembrane region" description="Helical" evidence="9">
    <location>
        <begin position="96"/>
        <end position="118"/>
    </location>
</feature>
<dbReference type="InterPro" id="IPR010065">
    <property type="entry name" value="AA_ABC_transptr_permease_3TM"/>
</dbReference>
<evidence type="ECO:0000256" key="5">
    <source>
        <dbReference type="ARBA" id="ARBA00022692"/>
    </source>
</evidence>
<feature type="domain" description="ABC transmembrane type-1" evidence="10">
    <location>
        <begin position="27"/>
        <end position="214"/>
    </location>
</feature>